<dbReference type="CDD" id="cd02174">
    <property type="entry name" value="CCT"/>
    <property type="match status" value="1"/>
</dbReference>
<keyword evidence="6" id="KW-0594">Phospholipid biosynthesis</keyword>
<dbReference type="Proteomes" id="UP000239899">
    <property type="component" value="Unassembled WGS sequence"/>
</dbReference>
<dbReference type="Pfam" id="PF01569">
    <property type="entry name" value="PAP2"/>
    <property type="match status" value="1"/>
</dbReference>
<evidence type="ECO:0000256" key="5">
    <source>
        <dbReference type="ARBA" id="ARBA00023098"/>
    </source>
</evidence>
<dbReference type="InterPro" id="IPR014729">
    <property type="entry name" value="Rossmann-like_a/b/a_fold"/>
</dbReference>
<evidence type="ECO:0000256" key="7">
    <source>
        <dbReference type="ARBA" id="ARBA00023264"/>
    </source>
</evidence>
<evidence type="ECO:0000256" key="6">
    <source>
        <dbReference type="ARBA" id="ARBA00023209"/>
    </source>
</evidence>
<dbReference type="InterPro" id="IPR041723">
    <property type="entry name" value="CCT"/>
</dbReference>
<keyword evidence="4 12" id="KW-0548">Nucleotidyltransferase</keyword>
<feature type="compositionally biased region" description="Low complexity" evidence="9">
    <location>
        <begin position="523"/>
        <end position="544"/>
    </location>
</feature>
<feature type="domain" description="Phosphatidic acid phosphatase type 2/haloperoxidase" evidence="11">
    <location>
        <begin position="75"/>
        <end position="189"/>
    </location>
</feature>
<keyword evidence="3" id="KW-0808">Transferase</keyword>
<feature type="transmembrane region" description="Helical" evidence="10">
    <location>
        <begin position="178"/>
        <end position="199"/>
    </location>
</feature>
<dbReference type="NCBIfam" id="TIGR00125">
    <property type="entry name" value="cyt_tran_rel"/>
    <property type="match status" value="1"/>
</dbReference>
<evidence type="ECO:0000256" key="2">
    <source>
        <dbReference type="ARBA" id="ARBA00022516"/>
    </source>
</evidence>
<evidence type="ECO:0000259" key="11">
    <source>
        <dbReference type="SMART" id="SM00014"/>
    </source>
</evidence>
<keyword evidence="10" id="KW-0472">Membrane</keyword>
<evidence type="ECO:0000313" key="12">
    <source>
        <dbReference type="EMBL" id="PRW33528.1"/>
    </source>
</evidence>
<dbReference type="GO" id="GO:0004105">
    <property type="term" value="F:choline-phosphate cytidylyltransferase activity"/>
    <property type="evidence" value="ECO:0007669"/>
    <property type="project" value="UniProtKB-EC"/>
</dbReference>
<accession>A0A2P6TGW2</accession>
<protein>
    <recommendedName>
        <fullName evidence="8">choline-phosphate cytidylyltransferase</fullName>
        <ecNumber evidence="8">2.7.7.15</ecNumber>
    </recommendedName>
</protein>
<keyword evidence="10" id="KW-1133">Transmembrane helix</keyword>
<dbReference type="PANTHER" id="PTHR10739">
    <property type="entry name" value="CYTIDYLYLTRANSFERASE"/>
    <property type="match status" value="1"/>
</dbReference>
<evidence type="ECO:0000313" key="13">
    <source>
        <dbReference type="Proteomes" id="UP000239899"/>
    </source>
</evidence>
<keyword evidence="2" id="KW-0444">Lipid biosynthesis</keyword>
<dbReference type="STRING" id="3076.A0A2P6TGW2"/>
<proteinExistence type="inferred from homology"/>
<dbReference type="InterPro" id="IPR036938">
    <property type="entry name" value="PAP2/HPO_sf"/>
</dbReference>
<evidence type="ECO:0000256" key="8">
    <source>
        <dbReference type="ARBA" id="ARBA00026101"/>
    </source>
</evidence>
<evidence type="ECO:0000256" key="9">
    <source>
        <dbReference type="SAM" id="MobiDB-lite"/>
    </source>
</evidence>
<keyword evidence="10" id="KW-0812">Transmembrane</keyword>
<dbReference type="Gene3D" id="3.40.50.620">
    <property type="entry name" value="HUPs"/>
    <property type="match status" value="1"/>
</dbReference>
<comment type="caution">
    <text evidence="12">The sequence shown here is derived from an EMBL/GenBank/DDBJ whole genome shotgun (WGS) entry which is preliminary data.</text>
</comment>
<evidence type="ECO:0000256" key="1">
    <source>
        <dbReference type="ARBA" id="ARBA00010101"/>
    </source>
</evidence>
<keyword evidence="13" id="KW-1185">Reference proteome</keyword>
<comment type="similarity">
    <text evidence="1">Belongs to the cytidylyltransferase family.</text>
</comment>
<feature type="transmembrane region" description="Helical" evidence="10">
    <location>
        <begin position="42"/>
        <end position="65"/>
    </location>
</feature>
<feature type="region of interest" description="Disordered" evidence="9">
    <location>
        <begin position="507"/>
        <end position="544"/>
    </location>
</feature>
<reference evidence="12 13" key="1">
    <citation type="journal article" date="2018" name="Plant J.">
        <title>Genome sequences of Chlorella sorokiniana UTEX 1602 and Micractinium conductrix SAG 241.80: implications to maltose excretion by a green alga.</title>
        <authorList>
            <person name="Arriola M.B."/>
            <person name="Velmurugan N."/>
            <person name="Zhang Y."/>
            <person name="Plunkett M.H."/>
            <person name="Hondzo H."/>
            <person name="Barney B.M."/>
        </authorList>
    </citation>
    <scope>NUCLEOTIDE SEQUENCE [LARGE SCALE GENOMIC DNA]</scope>
    <source>
        <strain evidence="13">UTEX 1602</strain>
    </source>
</reference>
<dbReference type="SUPFAM" id="SSF48317">
    <property type="entry name" value="Acid phosphatase/Vanadium-dependent haloperoxidase"/>
    <property type="match status" value="1"/>
</dbReference>
<dbReference type="SMART" id="SM00014">
    <property type="entry name" value="acidPPc"/>
    <property type="match status" value="1"/>
</dbReference>
<dbReference type="InterPro" id="IPR000326">
    <property type="entry name" value="PAP2/HPO"/>
</dbReference>
<dbReference type="EC" id="2.7.7.15" evidence="8"/>
<dbReference type="OrthoDB" id="17102at2759"/>
<sequence length="544" mass="59643">MGASPKKRNGGRQRLGPLQALQALDARLSNALYRRGTAVPRALWRLFELSGDGLVWLAWTLGMIFAPGTQPATRAVWVNFLAAWALDLALVGLSKAAVRRSRPVYNQQSDFTVVVAVDHFSFPSGHSSRVSFVALFALALLGRSRPWICGGVAAWALAVALSRAIMGRHYLSDVLAGLLLGVLTIGLITRGQFSAAGLAKGAKAQRQSGKAAAQAAAPAQQPAFVSDGSSVPHLPPPTDRPVRVYADGIFDLFHFGHARALEQAKKSFPNVYLMVGVCNDADTLKFKGKTVMNEEERYESLRHCKWVDEVVPNAPWVITEEFLDENNIDFVAHDALPYADTSGQTDDVYGFVKKLGRFKETQRTEGVSTSDLILRIIKDYNDYVLRNLSRGYSRKDLGLSLLKEKRIKASARMKQLSQKVRQQRLQVADRIRKHMSERVPRILPPEVEQSVKDWASGVEALVDKVVSGEAGLELVENMDKYVSGFISSFERRYSKLERVIKHTVSRTLLPSPDKKKGAGSSGGQKAAKGKAPAARKAAATAVKV</sequence>
<dbReference type="SUPFAM" id="SSF52374">
    <property type="entry name" value="Nucleotidylyl transferase"/>
    <property type="match status" value="1"/>
</dbReference>
<dbReference type="EMBL" id="LHPG02000016">
    <property type="protein sequence ID" value="PRW33528.1"/>
    <property type="molecule type" value="Genomic_DNA"/>
</dbReference>
<dbReference type="InterPro" id="IPR045049">
    <property type="entry name" value="Pcy1-like"/>
</dbReference>
<dbReference type="GO" id="GO:0031210">
    <property type="term" value="F:phosphatidylcholine binding"/>
    <property type="evidence" value="ECO:0007669"/>
    <property type="project" value="TreeGrafter"/>
</dbReference>
<gene>
    <name evidence="12" type="ORF">C2E21_7635</name>
</gene>
<dbReference type="AlphaFoldDB" id="A0A2P6TGW2"/>
<keyword evidence="5" id="KW-0443">Lipid metabolism</keyword>
<dbReference type="Pfam" id="PF01467">
    <property type="entry name" value="CTP_transf_like"/>
    <property type="match status" value="1"/>
</dbReference>
<keyword evidence="7" id="KW-1208">Phospholipid metabolism</keyword>
<evidence type="ECO:0000256" key="4">
    <source>
        <dbReference type="ARBA" id="ARBA00022695"/>
    </source>
</evidence>
<feature type="transmembrane region" description="Helical" evidence="10">
    <location>
        <begin position="77"/>
        <end position="98"/>
    </location>
</feature>
<dbReference type="InterPro" id="IPR004821">
    <property type="entry name" value="Cyt_trans-like"/>
</dbReference>
<organism evidence="12 13">
    <name type="scientific">Chlorella sorokiniana</name>
    <name type="common">Freshwater green alga</name>
    <dbReference type="NCBI Taxonomy" id="3076"/>
    <lineage>
        <taxon>Eukaryota</taxon>
        <taxon>Viridiplantae</taxon>
        <taxon>Chlorophyta</taxon>
        <taxon>core chlorophytes</taxon>
        <taxon>Trebouxiophyceae</taxon>
        <taxon>Chlorellales</taxon>
        <taxon>Chlorellaceae</taxon>
        <taxon>Chlorella clade</taxon>
        <taxon>Chlorella</taxon>
    </lineage>
</organism>
<evidence type="ECO:0000256" key="3">
    <source>
        <dbReference type="ARBA" id="ARBA00022679"/>
    </source>
</evidence>
<name>A0A2P6TGW2_CHLSO</name>
<dbReference type="PANTHER" id="PTHR10739:SF13">
    <property type="entry name" value="CHOLINE-PHOSPHATE CYTIDYLYLTRANSFERASE"/>
    <property type="match status" value="1"/>
</dbReference>
<evidence type="ECO:0000256" key="10">
    <source>
        <dbReference type="SAM" id="Phobius"/>
    </source>
</evidence>
<dbReference type="Gene3D" id="1.20.144.10">
    <property type="entry name" value="Phosphatidic acid phosphatase type 2/haloperoxidase"/>
    <property type="match status" value="1"/>
</dbReference>